<protein>
    <submittedName>
        <fullName evidence="3">Anamorsin</fullName>
    </submittedName>
</protein>
<sequence length="209" mass="22066">MGLTAEEKPGASPGGSSFRVYQCCTAGMADFGIFAGRFVEVIWDPVDKLQVLTGNEGCVSVENINQLLQSAHKESSFDIILSGSVPGSTTPHSAEILAEIAQILPPGKKPNFEVGSPSQLKLSITKKSSPSVKPAVDPAAKLGTLSANDMEEDSMDLTDSDELLGPEDLKKPDTASLRAAACGEGKKRKACKNCPCGLAEELEKEKSRE</sequence>
<comment type="caution">
    <text evidence="3">The sequence shown here is derived from an EMBL/GenBank/DDBJ whole genome shotgun (WGS) entry which is preliminary data.</text>
</comment>
<keyword evidence="4" id="KW-1185">Reference proteome</keyword>
<proteinExistence type="predicted"/>
<feature type="region of interest" description="Disordered" evidence="1">
    <location>
        <begin position="145"/>
        <end position="172"/>
    </location>
</feature>
<gene>
    <name evidence="3" type="primary">CIAPIN1_1</name>
    <name evidence="3" type="ORF">P7K49_012405</name>
</gene>
<dbReference type="InterPro" id="IPR007785">
    <property type="entry name" value="Anamorsin"/>
</dbReference>
<accession>A0ABQ9VVS4</accession>
<dbReference type="Gene3D" id="3.40.50.150">
    <property type="entry name" value="Vaccinia Virus protein VP39"/>
    <property type="match status" value="1"/>
</dbReference>
<dbReference type="PANTHER" id="PTHR13273">
    <property type="entry name" value="ANAMORSIN"/>
    <property type="match status" value="1"/>
</dbReference>
<dbReference type="InterPro" id="IPR029063">
    <property type="entry name" value="SAM-dependent_MTases_sf"/>
</dbReference>
<name>A0ABQ9VVS4_SAGOE</name>
<dbReference type="PANTHER" id="PTHR13273:SF14">
    <property type="entry name" value="ANAMORSIN"/>
    <property type="match status" value="1"/>
</dbReference>
<dbReference type="Proteomes" id="UP001266305">
    <property type="component" value="Unassembled WGS sequence"/>
</dbReference>
<dbReference type="InterPro" id="IPR049011">
    <property type="entry name" value="Anamorsin_N_metazoan"/>
</dbReference>
<evidence type="ECO:0000313" key="4">
    <source>
        <dbReference type="Proteomes" id="UP001266305"/>
    </source>
</evidence>
<feature type="domain" description="Anamorsin N-terminal" evidence="2">
    <location>
        <begin position="45"/>
        <end position="107"/>
    </location>
</feature>
<dbReference type="EMBL" id="JASSZA010000005">
    <property type="protein sequence ID" value="KAK2112658.1"/>
    <property type="molecule type" value="Genomic_DNA"/>
</dbReference>
<evidence type="ECO:0000256" key="1">
    <source>
        <dbReference type="SAM" id="MobiDB-lite"/>
    </source>
</evidence>
<feature type="compositionally biased region" description="Acidic residues" evidence="1">
    <location>
        <begin position="149"/>
        <end position="165"/>
    </location>
</feature>
<organism evidence="3 4">
    <name type="scientific">Saguinus oedipus</name>
    <name type="common">Cotton-top tamarin</name>
    <name type="synonym">Oedipomidas oedipus</name>
    <dbReference type="NCBI Taxonomy" id="9490"/>
    <lineage>
        <taxon>Eukaryota</taxon>
        <taxon>Metazoa</taxon>
        <taxon>Chordata</taxon>
        <taxon>Craniata</taxon>
        <taxon>Vertebrata</taxon>
        <taxon>Euteleostomi</taxon>
        <taxon>Mammalia</taxon>
        <taxon>Eutheria</taxon>
        <taxon>Euarchontoglires</taxon>
        <taxon>Primates</taxon>
        <taxon>Haplorrhini</taxon>
        <taxon>Platyrrhini</taxon>
        <taxon>Cebidae</taxon>
        <taxon>Callitrichinae</taxon>
        <taxon>Saguinus</taxon>
    </lineage>
</organism>
<evidence type="ECO:0000259" key="2">
    <source>
        <dbReference type="Pfam" id="PF20922"/>
    </source>
</evidence>
<reference evidence="3 4" key="1">
    <citation type="submission" date="2023-05" db="EMBL/GenBank/DDBJ databases">
        <title>B98-5 Cell Line De Novo Hybrid Assembly: An Optical Mapping Approach.</title>
        <authorList>
            <person name="Kananen K."/>
            <person name="Auerbach J.A."/>
            <person name="Kautto E."/>
            <person name="Blachly J.S."/>
        </authorList>
    </citation>
    <scope>NUCLEOTIDE SEQUENCE [LARGE SCALE GENOMIC DNA]</scope>
    <source>
        <strain evidence="3">B95-8</strain>
        <tissue evidence="3">Cell line</tissue>
    </source>
</reference>
<evidence type="ECO:0000313" key="3">
    <source>
        <dbReference type="EMBL" id="KAK2112658.1"/>
    </source>
</evidence>
<dbReference type="Pfam" id="PF20922">
    <property type="entry name" value="Anamorsin_N"/>
    <property type="match status" value="1"/>
</dbReference>